<evidence type="ECO:0000313" key="3">
    <source>
        <dbReference type="Proteomes" id="UP001215231"/>
    </source>
</evidence>
<accession>A0ABY7VKD5</accession>
<reference evidence="2 3" key="1">
    <citation type="journal article" date="2022" name="Mar. Drugs">
        <title>Bioassay-Guided Fractionation Leads to the Detection of Cholic Acid Generated by the Rare Thalassomonas sp.</title>
        <authorList>
            <person name="Pheiffer F."/>
            <person name="Schneider Y.K."/>
            <person name="Hansen E.H."/>
            <person name="Andersen J.H."/>
            <person name="Isaksson J."/>
            <person name="Busche T."/>
            <person name="R C."/>
            <person name="Kalinowski J."/>
            <person name="Zyl L.V."/>
            <person name="Trindade M."/>
        </authorList>
    </citation>
    <scope>NUCLEOTIDE SEQUENCE [LARGE SCALE GENOMIC DNA]</scope>
    <source>
        <strain evidence="2 3">A5K-61T</strain>
    </source>
</reference>
<protein>
    <submittedName>
        <fullName evidence="2">Uncharacterized protein</fullName>
    </submittedName>
</protein>
<dbReference type="RefSeq" id="WP_274054738.1">
    <property type="nucleotide sequence ID" value="NZ_CP059693.1"/>
</dbReference>
<dbReference type="EMBL" id="CP059693">
    <property type="protein sequence ID" value="WDE14207.1"/>
    <property type="molecule type" value="Genomic_DNA"/>
</dbReference>
<feature type="region of interest" description="Disordered" evidence="1">
    <location>
        <begin position="32"/>
        <end position="66"/>
    </location>
</feature>
<gene>
    <name evidence="2" type="ORF">H3N35_12790</name>
</gene>
<keyword evidence="3" id="KW-1185">Reference proteome</keyword>
<organism evidence="2 3">
    <name type="scientific">Thalassomonas haliotis</name>
    <dbReference type="NCBI Taxonomy" id="485448"/>
    <lineage>
        <taxon>Bacteria</taxon>
        <taxon>Pseudomonadati</taxon>
        <taxon>Pseudomonadota</taxon>
        <taxon>Gammaproteobacteria</taxon>
        <taxon>Alteromonadales</taxon>
        <taxon>Colwelliaceae</taxon>
        <taxon>Thalassomonas</taxon>
    </lineage>
</organism>
<evidence type="ECO:0000313" key="2">
    <source>
        <dbReference type="EMBL" id="WDE14207.1"/>
    </source>
</evidence>
<dbReference type="Proteomes" id="UP001215231">
    <property type="component" value="Chromosome"/>
</dbReference>
<proteinExistence type="predicted"/>
<evidence type="ECO:0000256" key="1">
    <source>
        <dbReference type="SAM" id="MobiDB-lite"/>
    </source>
</evidence>
<sequence>MKNNKGLFFASAVTASVLLLIYFQPFTGNMHRNQDSAEQQNLGGDNKTSLPTALKPLPSPPSRATVKPLKPQLLSLAEDVAPEDEAETSAWRLNEQPLDTVPTSFAGTPYQTVSFNSSLQAQISVGDTVSLPLPDGSTVEVRVTKEGLESNGDYTFEGNIEQNNHSFPVVITQGANGTFGSIATSDNTYSITTLDGVGVIYQNPPLPPSHDDDFLVVPKLAQ</sequence>
<feature type="compositionally biased region" description="Polar residues" evidence="1">
    <location>
        <begin position="32"/>
        <end position="51"/>
    </location>
</feature>
<name>A0ABY7VKD5_9GAMM</name>